<feature type="signal peptide" evidence="2">
    <location>
        <begin position="1"/>
        <end position="17"/>
    </location>
</feature>
<comment type="caution">
    <text evidence="3">The sequence shown here is derived from an EMBL/GenBank/DDBJ whole genome shotgun (WGS) entry which is preliminary data.</text>
</comment>
<keyword evidence="2" id="KW-0732">Signal</keyword>
<dbReference type="EMBL" id="CAJOBZ010000047">
    <property type="protein sequence ID" value="CAF4913124.1"/>
    <property type="molecule type" value="Genomic_DNA"/>
</dbReference>
<accession>A0A821VRT6</accession>
<feature type="compositionally biased region" description="Basic and acidic residues" evidence="1">
    <location>
        <begin position="423"/>
        <end position="446"/>
    </location>
</feature>
<feature type="compositionally biased region" description="Basic and acidic residues" evidence="1">
    <location>
        <begin position="282"/>
        <end position="291"/>
    </location>
</feature>
<keyword evidence="4" id="KW-1185">Reference proteome</keyword>
<feature type="compositionally biased region" description="Basic residues" evidence="1">
    <location>
        <begin position="390"/>
        <end position="399"/>
    </location>
</feature>
<evidence type="ECO:0000313" key="3">
    <source>
        <dbReference type="EMBL" id="CAF4913124.1"/>
    </source>
</evidence>
<dbReference type="OrthoDB" id="6932714at2759"/>
<proteinExistence type="predicted"/>
<sequence>MRFILYFLFLFLGHNECAKPRSVNLALETVFEFNNETDVGFVETVKGFLTNIKDTIDNSYQANDYQTRRMDSLTFTEFIENSINVLKSYNDLDLAYFIELLDTEINEHDYRNCEVKITNEFSLRSFFADKLSDARNLPVTEIRRSLDNILRELRTKREKRRRIYNFLNSLVKRRTQERFRSILNYLQLYRRRQMEPTITLRTVVEKSIRSLIKDYICNLNYSSWRKIRHMFKIFYKDLKMPVHNLKKDYKWDRQVKKAVEDNDDLYDLDILKDVSNAKRDTYVNRNSKENKYQINTNEEYQIQEKKEERSKNRKGKVNISLTNSDDILDLKMDYGETQDENNSEHTKSTIKRRRTRKPKEAESELSISKHDNEESTQDRNNYFEKSKSFTMHRKTKSKRHRTFVTLYPEIISYMTRSNRKNKKTTDYFRNDKRSQERKSDIEEGKKERRKNKKTTQGLISRINTNINIGLHKSTNPKLTNSQNSHIKRFRIKSNLSTLKHEENKRAKTIKATTAFKSEEILKKEFQIRDHAEVDHFGSLYKLRNKQTPEMVYRGFRKSNDLATLGTTEDTNVNTTVTTTLTTKTYGTLAFWKGTKLLENITTKRTRGTETLTTDKIVNILSTRNTTRLTSNSTKTTSLDANDKANNTAFKSQITGIKRNDSDTQIKSTRSKSNQETIKLQNDTKYLVEPFLSLKTTHEPTMISQVDLRRFLNNSILNEVGENPTMKKLNDRFQEDLKKIFLVPPPQHPRLNDSNKDPIDEIEEAFNL</sequence>
<evidence type="ECO:0000256" key="1">
    <source>
        <dbReference type="SAM" id="MobiDB-lite"/>
    </source>
</evidence>
<evidence type="ECO:0000256" key="2">
    <source>
        <dbReference type="SAM" id="SignalP"/>
    </source>
</evidence>
<organism evidence="3 4">
    <name type="scientific">Pieris macdunnoughi</name>
    <dbReference type="NCBI Taxonomy" id="345717"/>
    <lineage>
        <taxon>Eukaryota</taxon>
        <taxon>Metazoa</taxon>
        <taxon>Ecdysozoa</taxon>
        <taxon>Arthropoda</taxon>
        <taxon>Hexapoda</taxon>
        <taxon>Insecta</taxon>
        <taxon>Pterygota</taxon>
        <taxon>Neoptera</taxon>
        <taxon>Endopterygota</taxon>
        <taxon>Lepidoptera</taxon>
        <taxon>Glossata</taxon>
        <taxon>Ditrysia</taxon>
        <taxon>Papilionoidea</taxon>
        <taxon>Pieridae</taxon>
        <taxon>Pierinae</taxon>
        <taxon>Pieris</taxon>
    </lineage>
</organism>
<evidence type="ECO:0000313" key="4">
    <source>
        <dbReference type="Proteomes" id="UP000663880"/>
    </source>
</evidence>
<dbReference type="AlphaFoldDB" id="A0A821VRT6"/>
<feature type="region of interest" description="Disordered" evidence="1">
    <location>
        <begin position="282"/>
        <end position="318"/>
    </location>
</feature>
<reference evidence="3" key="1">
    <citation type="submission" date="2021-02" db="EMBL/GenBank/DDBJ databases">
        <authorList>
            <person name="Steward A R."/>
        </authorList>
    </citation>
    <scope>NUCLEOTIDE SEQUENCE</scope>
</reference>
<protein>
    <submittedName>
        <fullName evidence="3">Uncharacterized protein</fullName>
    </submittedName>
</protein>
<feature type="region of interest" description="Disordered" evidence="1">
    <location>
        <begin position="421"/>
        <end position="456"/>
    </location>
</feature>
<dbReference type="Proteomes" id="UP000663880">
    <property type="component" value="Unassembled WGS sequence"/>
</dbReference>
<feature type="chain" id="PRO_5032457189" evidence="2">
    <location>
        <begin position="18"/>
        <end position="767"/>
    </location>
</feature>
<feature type="region of interest" description="Disordered" evidence="1">
    <location>
        <begin position="334"/>
        <end position="399"/>
    </location>
</feature>
<feature type="compositionally biased region" description="Basic residues" evidence="1">
    <location>
        <begin position="348"/>
        <end position="357"/>
    </location>
</feature>
<gene>
    <name evidence="3" type="ORF">PMACD_LOCUS12327</name>
</gene>
<name>A0A821VRT6_9NEOP</name>
<feature type="compositionally biased region" description="Basic and acidic residues" evidence="1">
    <location>
        <begin position="358"/>
        <end position="387"/>
    </location>
</feature>